<dbReference type="RefSeq" id="WP_111444976.1">
    <property type="nucleotide sequence ID" value="NZ_QKZK01000008.1"/>
</dbReference>
<organism evidence="1 2">
    <name type="scientific">Breznakibacter xylanolyticus</name>
    <dbReference type="NCBI Taxonomy" id="990"/>
    <lineage>
        <taxon>Bacteria</taxon>
        <taxon>Pseudomonadati</taxon>
        <taxon>Bacteroidota</taxon>
        <taxon>Bacteroidia</taxon>
        <taxon>Marinilabiliales</taxon>
        <taxon>Marinilabiliaceae</taxon>
        <taxon>Breznakibacter</taxon>
    </lineage>
</organism>
<dbReference type="OrthoDB" id="9800692at2"/>
<dbReference type="Gene3D" id="3.40.30.10">
    <property type="entry name" value="Glutaredoxin"/>
    <property type="match status" value="1"/>
</dbReference>
<keyword evidence="2" id="KW-1185">Reference proteome</keyword>
<dbReference type="SUPFAM" id="SSF52833">
    <property type="entry name" value="Thioredoxin-like"/>
    <property type="match status" value="1"/>
</dbReference>
<gene>
    <name evidence="1" type="ORF">LX69_01271</name>
</gene>
<dbReference type="InterPro" id="IPR036249">
    <property type="entry name" value="Thioredoxin-like_sf"/>
</dbReference>
<sequence>MKKPTYHILVCNSFRVAGDAQGACNKKGATNLLQYLTEECSDRGIDVAVSCTACLNVCSEGPVIVIHPNNFWYGKVNGEEAIDEILDALENNEPCEKYLISN</sequence>
<reference evidence="1 2" key="1">
    <citation type="submission" date="2018-06" db="EMBL/GenBank/DDBJ databases">
        <title>Genomic Encyclopedia of Archaeal and Bacterial Type Strains, Phase II (KMG-II): from individual species to whole genera.</title>
        <authorList>
            <person name="Goeker M."/>
        </authorList>
    </citation>
    <scope>NUCLEOTIDE SEQUENCE [LARGE SCALE GENOMIC DNA]</scope>
    <source>
        <strain evidence="1 2">DSM 6779</strain>
    </source>
</reference>
<accession>A0A2W7NCG4</accession>
<evidence type="ECO:0000313" key="1">
    <source>
        <dbReference type="EMBL" id="PZX17858.1"/>
    </source>
</evidence>
<name>A0A2W7NCG4_9BACT</name>
<proteinExistence type="predicted"/>
<dbReference type="Proteomes" id="UP000249239">
    <property type="component" value="Unassembled WGS sequence"/>
</dbReference>
<evidence type="ECO:0000313" key="2">
    <source>
        <dbReference type="Proteomes" id="UP000249239"/>
    </source>
</evidence>
<protein>
    <submittedName>
        <fullName evidence="1">(2Fe-2S) ferredoxin</fullName>
    </submittedName>
</protein>
<dbReference type="CDD" id="cd02980">
    <property type="entry name" value="TRX_Fd_family"/>
    <property type="match status" value="1"/>
</dbReference>
<dbReference type="AlphaFoldDB" id="A0A2W7NCG4"/>
<dbReference type="EMBL" id="QKZK01000008">
    <property type="protein sequence ID" value="PZX17858.1"/>
    <property type="molecule type" value="Genomic_DNA"/>
</dbReference>
<comment type="caution">
    <text evidence="1">The sequence shown here is derived from an EMBL/GenBank/DDBJ whole genome shotgun (WGS) entry which is preliminary data.</text>
</comment>